<dbReference type="Proteomes" id="UP000596660">
    <property type="component" value="Unplaced"/>
</dbReference>
<dbReference type="InterPro" id="IPR027417">
    <property type="entry name" value="P-loop_NTPase"/>
</dbReference>
<name>A0A803LSR6_CHEQI</name>
<proteinExistence type="predicted"/>
<keyword evidence="2" id="KW-1185">Reference proteome</keyword>
<sequence>MTAPMNWLLMILPNAYDIFSENADDVSIVEHLGHPVKGLEVTDDVSIVEHLGHPVFITEGSYTNIKIVKGHLPLLSNSCDGGGESSFGTVNSDDELSTNFGELNLEGLSRLDGRRWSASYRSQDSSDFIAASGEGEEESSSENIRSLSQRYRPIFFDELIGKNIVVQSLMNSISKGRVAPVYLFPGPRGTGKTSSAKIVAAVWPLRNKTLWNL</sequence>
<dbReference type="GO" id="GO:0003689">
    <property type="term" value="F:DNA clamp loader activity"/>
    <property type="evidence" value="ECO:0007669"/>
    <property type="project" value="TreeGrafter"/>
</dbReference>
<evidence type="ECO:0000313" key="2">
    <source>
        <dbReference type="Proteomes" id="UP000596660"/>
    </source>
</evidence>
<accession>A0A803LSR6</accession>
<protein>
    <submittedName>
        <fullName evidence="1">Uncharacterized protein</fullName>
    </submittedName>
</protein>
<dbReference type="Gene3D" id="3.90.550.10">
    <property type="entry name" value="Spore Coat Polysaccharide Biosynthesis Protein SpsA, Chain A"/>
    <property type="match status" value="1"/>
</dbReference>
<dbReference type="AlphaFoldDB" id="A0A803LSR6"/>
<reference evidence="1" key="1">
    <citation type="journal article" date="2017" name="Nature">
        <title>The genome of Chenopodium quinoa.</title>
        <authorList>
            <person name="Jarvis D.E."/>
            <person name="Ho Y.S."/>
            <person name="Lightfoot D.J."/>
            <person name="Schmoeckel S.M."/>
            <person name="Li B."/>
            <person name="Borm T.J.A."/>
            <person name="Ohyanagi H."/>
            <person name="Mineta K."/>
            <person name="Michell C.T."/>
            <person name="Saber N."/>
            <person name="Kharbatia N.M."/>
            <person name="Rupper R.R."/>
            <person name="Sharp A.R."/>
            <person name="Dally N."/>
            <person name="Boughton B.A."/>
            <person name="Woo Y.H."/>
            <person name="Gao G."/>
            <person name="Schijlen E.G.W.M."/>
            <person name="Guo X."/>
            <person name="Momin A.A."/>
            <person name="Negrao S."/>
            <person name="Al-Babili S."/>
            <person name="Gehring C."/>
            <person name="Roessner U."/>
            <person name="Jung C."/>
            <person name="Murphy K."/>
            <person name="Arold S.T."/>
            <person name="Gojobori T."/>
            <person name="van der Linden C.G."/>
            <person name="van Loo E.N."/>
            <person name="Jellen E.N."/>
            <person name="Maughan P.J."/>
            <person name="Tester M."/>
        </authorList>
    </citation>
    <scope>NUCLEOTIDE SEQUENCE [LARGE SCALE GENOMIC DNA]</scope>
    <source>
        <strain evidence="1">cv. PI 614886</strain>
    </source>
</reference>
<organism evidence="1 2">
    <name type="scientific">Chenopodium quinoa</name>
    <name type="common">Quinoa</name>
    <dbReference type="NCBI Taxonomy" id="63459"/>
    <lineage>
        <taxon>Eukaryota</taxon>
        <taxon>Viridiplantae</taxon>
        <taxon>Streptophyta</taxon>
        <taxon>Embryophyta</taxon>
        <taxon>Tracheophyta</taxon>
        <taxon>Spermatophyta</taxon>
        <taxon>Magnoliopsida</taxon>
        <taxon>eudicotyledons</taxon>
        <taxon>Gunneridae</taxon>
        <taxon>Pentapetalae</taxon>
        <taxon>Caryophyllales</taxon>
        <taxon>Chenopodiaceae</taxon>
        <taxon>Chenopodioideae</taxon>
        <taxon>Atripliceae</taxon>
        <taxon>Chenopodium</taxon>
    </lineage>
</organism>
<dbReference type="EnsemblPlants" id="AUR62018260-RA">
    <property type="protein sequence ID" value="AUR62018260-RA:cds"/>
    <property type="gene ID" value="AUR62018260"/>
</dbReference>
<dbReference type="SUPFAM" id="SSF52540">
    <property type="entry name" value="P-loop containing nucleoside triphosphate hydrolases"/>
    <property type="match status" value="1"/>
</dbReference>
<dbReference type="PANTHER" id="PTHR11669:SF63">
    <property type="entry name" value="PROTEIN STICHEL"/>
    <property type="match status" value="1"/>
</dbReference>
<dbReference type="GO" id="GO:0006281">
    <property type="term" value="P:DNA repair"/>
    <property type="evidence" value="ECO:0007669"/>
    <property type="project" value="TreeGrafter"/>
</dbReference>
<dbReference type="InterPro" id="IPR050238">
    <property type="entry name" value="DNA_Rep/Repair_Clamp_Loader"/>
</dbReference>
<dbReference type="Gramene" id="AUR62018260-RA">
    <property type="protein sequence ID" value="AUR62018260-RA:cds"/>
    <property type="gene ID" value="AUR62018260"/>
</dbReference>
<dbReference type="PANTHER" id="PTHR11669">
    <property type="entry name" value="REPLICATION FACTOR C / DNA POLYMERASE III GAMMA-TAU SUBUNIT"/>
    <property type="match status" value="1"/>
</dbReference>
<reference evidence="1" key="2">
    <citation type="submission" date="2021-03" db="UniProtKB">
        <authorList>
            <consortium name="EnsemblPlants"/>
        </authorList>
    </citation>
    <scope>IDENTIFICATION</scope>
</reference>
<dbReference type="Gene3D" id="3.40.50.300">
    <property type="entry name" value="P-loop containing nucleotide triphosphate hydrolases"/>
    <property type="match status" value="1"/>
</dbReference>
<dbReference type="InterPro" id="IPR029044">
    <property type="entry name" value="Nucleotide-diphossugar_trans"/>
</dbReference>
<dbReference type="GO" id="GO:0005663">
    <property type="term" value="C:DNA replication factor C complex"/>
    <property type="evidence" value="ECO:0007669"/>
    <property type="project" value="TreeGrafter"/>
</dbReference>
<evidence type="ECO:0000313" key="1">
    <source>
        <dbReference type="EnsemblPlants" id="AUR62018260-RA:cds"/>
    </source>
</evidence>
<dbReference type="GO" id="GO:0006261">
    <property type="term" value="P:DNA-templated DNA replication"/>
    <property type="evidence" value="ECO:0007669"/>
    <property type="project" value="TreeGrafter"/>
</dbReference>